<dbReference type="EMBL" id="JAGGKV010000002">
    <property type="protein sequence ID" value="MBP1961786.1"/>
    <property type="molecule type" value="Genomic_DNA"/>
</dbReference>
<dbReference type="PANTHER" id="PTHR43155:SF2">
    <property type="entry name" value="CYCLIC DI-GMP PHOSPHODIESTERASE PA4108"/>
    <property type="match status" value="1"/>
</dbReference>
<dbReference type="InterPro" id="IPR037522">
    <property type="entry name" value="HD_GYP_dom"/>
</dbReference>
<feature type="transmembrane region" description="Helical" evidence="1">
    <location>
        <begin position="14"/>
        <end position="37"/>
    </location>
</feature>
<dbReference type="Gene3D" id="1.10.3210.10">
    <property type="entry name" value="Hypothetical protein af1432"/>
    <property type="match status" value="1"/>
</dbReference>
<reference evidence="3 4" key="1">
    <citation type="submission" date="2021-03" db="EMBL/GenBank/DDBJ databases">
        <title>Genomic Encyclopedia of Type Strains, Phase IV (KMG-IV): sequencing the most valuable type-strain genomes for metagenomic binning, comparative biology and taxonomic classification.</title>
        <authorList>
            <person name="Goeker M."/>
        </authorList>
    </citation>
    <scope>NUCLEOTIDE SEQUENCE [LARGE SCALE GENOMIC DNA]</scope>
    <source>
        <strain evidence="3 4">DSM 24950</strain>
    </source>
</reference>
<dbReference type="Proteomes" id="UP001519344">
    <property type="component" value="Unassembled WGS sequence"/>
</dbReference>
<evidence type="ECO:0000313" key="4">
    <source>
        <dbReference type="Proteomes" id="UP001519344"/>
    </source>
</evidence>
<keyword evidence="1" id="KW-1133">Transmembrane helix</keyword>
<keyword evidence="4" id="KW-1185">Reference proteome</keyword>
<dbReference type="Pfam" id="PF13487">
    <property type="entry name" value="HD_5"/>
    <property type="match status" value="1"/>
</dbReference>
<keyword evidence="1" id="KW-0472">Membrane</keyword>
<evidence type="ECO:0000256" key="1">
    <source>
        <dbReference type="SAM" id="Phobius"/>
    </source>
</evidence>
<dbReference type="SUPFAM" id="SSF109604">
    <property type="entry name" value="HD-domain/PDEase-like"/>
    <property type="match status" value="1"/>
</dbReference>
<keyword evidence="1" id="KW-0812">Transmembrane</keyword>
<evidence type="ECO:0000313" key="3">
    <source>
        <dbReference type="EMBL" id="MBP1961786.1"/>
    </source>
</evidence>
<organism evidence="3 4">
    <name type="scientific">Paenibacillus aceris</name>
    <dbReference type="NCBI Taxonomy" id="869555"/>
    <lineage>
        <taxon>Bacteria</taxon>
        <taxon>Bacillati</taxon>
        <taxon>Bacillota</taxon>
        <taxon>Bacilli</taxon>
        <taxon>Bacillales</taxon>
        <taxon>Paenibacillaceae</taxon>
        <taxon>Paenibacillus</taxon>
    </lineage>
</organism>
<proteinExistence type="predicted"/>
<dbReference type="CDD" id="cd00077">
    <property type="entry name" value="HDc"/>
    <property type="match status" value="1"/>
</dbReference>
<dbReference type="PANTHER" id="PTHR43155">
    <property type="entry name" value="CYCLIC DI-GMP PHOSPHODIESTERASE PA4108-RELATED"/>
    <property type="match status" value="1"/>
</dbReference>
<accession>A0ABS4HT28</accession>
<feature type="domain" description="HD-GYP" evidence="2">
    <location>
        <begin position="357"/>
        <end position="552"/>
    </location>
</feature>
<name>A0ABS4HT28_9BACL</name>
<protein>
    <submittedName>
        <fullName evidence="3">HD-GYP domain-containing protein (C-di-GMP phosphodiesterase class II)</fullName>
    </submittedName>
</protein>
<gene>
    <name evidence="3" type="ORF">J2Z65_000984</name>
</gene>
<dbReference type="RefSeq" id="WP_209855778.1">
    <property type="nucleotide sequence ID" value="NZ_JAGGKV010000002.1"/>
</dbReference>
<comment type="caution">
    <text evidence="3">The sequence shown here is derived from an EMBL/GenBank/DDBJ whole genome shotgun (WGS) entry which is preliminary data.</text>
</comment>
<dbReference type="PROSITE" id="PS51832">
    <property type="entry name" value="HD_GYP"/>
    <property type="match status" value="1"/>
</dbReference>
<dbReference type="InterPro" id="IPR003607">
    <property type="entry name" value="HD/PDEase_dom"/>
</dbReference>
<evidence type="ECO:0000259" key="2">
    <source>
        <dbReference type="PROSITE" id="PS51832"/>
    </source>
</evidence>
<sequence length="616" mass="68856">MSNLPDIYEFIEQYAMYGVVALGFLFLVTLLVCIWQIRRMTLVRERMDRANLLLENVRAAKGIESNINYLLERIGTVIEAPVYAFYIYDTKNKQYILKGVRHSETDFGKVRPSYSGLAAYKKEDYMPPISINMTSIPSKSEMVDEGEVPLLFMPLGGIGAVRIGPVKKVSRNTKMKLDEFATQIQYVLPELILSERMRNQVDVVVASGKALQNISDAAIDPKVTLNLMLMASLKSVGAFGALFFEKLSASWQISTSIGVEAEIQRELGQNDAFLRFICSQIEGKESVVIREGEAAFNEIPSVLAAQGTQTIAAAQVGHRGMLVYLFQKNTVLETDPFAMIANDLLDIINSQAPIQHLSKVYIRILKKLARMMDNLNPYTVGYSDQMSRYAIIIAKEMGLPEDEIRDIALAAYLSNVGVLGLSSDLYQKEGKYTEAEFEMMKLHSEVGASIMSVTTGNKRLASFIMYHHERMDGAGYPAGLRGDEIPVGARILAVVQTFLAKINGRKQRDPLSFEKAIQMLISASGTQLDKQVVDALVRWYQRKRRDPNFAERSLGNCWEMCCTPSSICEHCPVYINSNKGSRVNCWEVEGNLCSSHGKSCATCFVRTEFVTRSSVK</sequence>